<dbReference type="InterPro" id="IPR029058">
    <property type="entry name" value="AB_hydrolase_fold"/>
</dbReference>
<dbReference type="Gene3D" id="3.40.50.1820">
    <property type="entry name" value="alpha/beta hydrolase"/>
    <property type="match status" value="1"/>
</dbReference>
<feature type="signal peptide" evidence="2">
    <location>
        <begin position="1"/>
        <end position="26"/>
    </location>
</feature>
<gene>
    <name evidence="4" type="ORF">ACFPH8_11395</name>
</gene>
<evidence type="ECO:0000313" key="4">
    <source>
        <dbReference type="EMBL" id="MFC5195937.1"/>
    </source>
</evidence>
<dbReference type="GO" id="GO:0016787">
    <property type="term" value="F:hydrolase activity"/>
    <property type="evidence" value="ECO:0007669"/>
    <property type="project" value="UniProtKB-KW"/>
</dbReference>
<evidence type="ECO:0000313" key="5">
    <source>
        <dbReference type="Proteomes" id="UP001596162"/>
    </source>
</evidence>
<organism evidence="4 5">
    <name type="scientific">Bizionia hallyeonensis</name>
    <dbReference type="NCBI Taxonomy" id="1123757"/>
    <lineage>
        <taxon>Bacteria</taxon>
        <taxon>Pseudomonadati</taxon>
        <taxon>Bacteroidota</taxon>
        <taxon>Flavobacteriia</taxon>
        <taxon>Flavobacteriales</taxon>
        <taxon>Flavobacteriaceae</taxon>
        <taxon>Bizionia</taxon>
    </lineage>
</organism>
<dbReference type="RefSeq" id="WP_376861228.1">
    <property type="nucleotide sequence ID" value="NZ_JBHSLA010000004.1"/>
</dbReference>
<dbReference type="Pfam" id="PF20434">
    <property type="entry name" value="BD-FAE"/>
    <property type="match status" value="1"/>
</dbReference>
<protein>
    <submittedName>
        <fullName evidence="4">Alpha/beta hydrolase fold domain-containing protein</fullName>
    </submittedName>
</protein>
<reference evidence="5" key="1">
    <citation type="journal article" date="2019" name="Int. J. Syst. Evol. Microbiol.">
        <title>The Global Catalogue of Microorganisms (GCM) 10K type strain sequencing project: providing services to taxonomists for standard genome sequencing and annotation.</title>
        <authorList>
            <consortium name="The Broad Institute Genomics Platform"/>
            <consortium name="The Broad Institute Genome Sequencing Center for Infectious Disease"/>
            <person name="Wu L."/>
            <person name="Ma J."/>
        </authorList>
    </citation>
    <scope>NUCLEOTIDE SEQUENCE [LARGE SCALE GENOMIC DNA]</scope>
    <source>
        <strain evidence="5">JCM 17978</strain>
    </source>
</reference>
<name>A0ABW0C7H8_9FLAO</name>
<evidence type="ECO:0000256" key="2">
    <source>
        <dbReference type="SAM" id="SignalP"/>
    </source>
</evidence>
<dbReference type="InterPro" id="IPR050300">
    <property type="entry name" value="GDXG_lipolytic_enzyme"/>
</dbReference>
<proteinExistence type="predicted"/>
<dbReference type="PROSITE" id="PS51257">
    <property type="entry name" value="PROKAR_LIPOPROTEIN"/>
    <property type="match status" value="1"/>
</dbReference>
<feature type="domain" description="BD-FAE-like" evidence="3">
    <location>
        <begin position="58"/>
        <end position="251"/>
    </location>
</feature>
<accession>A0ABW0C7H8</accession>
<keyword evidence="2" id="KW-0732">Signal</keyword>
<dbReference type="EMBL" id="JBHSLA010000004">
    <property type="protein sequence ID" value="MFC5195937.1"/>
    <property type="molecule type" value="Genomic_DNA"/>
</dbReference>
<keyword evidence="1 4" id="KW-0378">Hydrolase</keyword>
<evidence type="ECO:0000259" key="3">
    <source>
        <dbReference type="Pfam" id="PF20434"/>
    </source>
</evidence>
<dbReference type="InterPro" id="IPR049492">
    <property type="entry name" value="BD-FAE-like_dom"/>
</dbReference>
<dbReference type="PANTHER" id="PTHR48081">
    <property type="entry name" value="AB HYDROLASE SUPERFAMILY PROTEIN C4A8.06C"/>
    <property type="match status" value="1"/>
</dbReference>
<sequence length="291" mass="32236">MLFIMKTIHSLLLCSLTVLLVFSCDSDDETTQGSNLNAAAYYEKLNVSYGNSIHQKFDMYLPANRTLDTNVMILVHGGGWSAGDKSDMNGFRDFIKNEFPNMGIVNMNYRLADANNQPYPMQINDITAVINYLKNEREFYVIDNDFAFIGVSAGAHLALLWSYAFDTGSDIDMVCSIVGPTNLADPAYLNNTNPELQALLELYGLDASIEFLEEASPYHRATASAPPTILLYGGMDPLIPVSQGTDMHAKLDNLGVTNEFTLYPNAGHGWIGLELLDSTIKLKAFMQTHFD</sequence>
<dbReference type="SUPFAM" id="SSF53474">
    <property type="entry name" value="alpha/beta-Hydrolases"/>
    <property type="match status" value="1"/>
</dbReference>
<dbReference type="Proteomes" id="UP001596162">
    <property type="component" value="Unassembled WGS sequence"/>
</dbReference>
<keyword evidence="5" id="KW-1185">Reference proteome</keyword>
<evidence type="ECO:0000256" key="1">
    <source>
        <dbReference type="ARBA" id="ARBA00022801"/>
    </source>
</evidence>
<comment type="caution">
    <text evidence="4">The sequence shown here is derived from an EMBL/GenBank/DDBJ whole genome shotgun (WGS) entry which is preliminary data.</text>
</comment>
<feature type="chain" id="PRO_5045574290" evidence="2">
    <location>
        <begin position="27"/>
        <end position="291"/>
    </location>
</feature>